<feature type="domain" description="ABC transmembrane type-1" evidence="10">
    <location>
        <begin position="5"/>
        <end position="274"/>
    </location>
</feature>
<comment type="caution">
    <text evidence="11">The sequence shown here is derived from an EMBL/GenBank/DDBJ whole genome shotgun (WGS) entry which is preliminary data.</text>
</comment>
<dbReference type="InterPro" id="IPR003439">
    <property type="entry name" value="ABC_transporter-like_ATP-bd"/>
</dbReference>
<dbReference type="GO" id="GO:0005524">
    <property type="term" value="F:ATP binding"/>
    <property type="evidence" value="ECO:0007669"/>
    <property type="project" value="UniProtKB-KW"/>
</dbReference>
<dbReference type="Pfam" id="PF00005">
    <property type="entry name" value="ABC_tran"/>
    <property type="match status" value="1"/>
</dbReference>
<organism evidence="11 12">
    <name type="scientific">Allokutzneria oryzae</name>
    <dbReference type="NCBI Taxonomy" id="1378989"/>
    <lineage>
        <taxon>Bacteria</taxon>
        <taxon>Bacillati</taxon>
        <taxon>Actinomycetota</taxon>
        <taxon>Actinomycetes</taxon>
        <taxon>Pseudonocardiales</taxon>
        <taxon>Pseudonocardiaceae</taxon>
        <taxon>Allokutzneria</taxon>
    </lineage>
</organism>
<dbReference type="Proteomes" id="UP001589693">
    <property type="component" value="Unassembled WGS sequence"/>
</dbReference>
<evidence type="ECO:0000256" key="5">
    <source>
        <dbReference type="ARBA" id="ARBA00022989"/>
    </source>
</evidence>
<dbReference type="Gene3D" id="1.20.1560.10">
    <property type="entry name" value="ABC transporter type 1, transmembrane domain"/>
    <property type="match status" value="1"/>
</dbReference>
<dbReference type="SUPFAM" id="SSF52540">
    <property type="entry name" value="P-loop containing nucleoside triphosphate hydrolases"/>
    <property type="match status" value="1"/>
</dbReference>
<feature type="region of interest" description="Disordered" evidence="7">
    <location>
        <begin position="474"/>
        <end position="504"/>
    </location>
</feature>
<evidence type="ECO:0000313" key="12">
    <source>
        <dbReference type="Proteomes" id="UP001589693"/>
    </source>
</evidence>
<evidence type="ECO:0000256" key="7">
    <source>
        <dbReference type="SAM" id="MobiDB-lite"/>
    </source>
</evidence>
<name>A0ABV5ZNX3_9PSEU</name>
<dbReference type="RefSeq" id="WP_377849657.1">
    <property type="nucleotide sequence ID" value="NZ_JBHLZU010000002.1"/>
</dbReference>
<dbReference type="InterPro" id="IPR036640">
    <property type="entry name" value="ABC1_TM_sf"/>
</dbReference>
<gene>
    <name evidence="11" type="ORF">ACFFQA_01390</name>
</gene>
<dbReference type="PANTHER" id="PTHR43394:SF1">
    <property type="entry name" value="ATP-BINDING CASSETTE SUB-FAMILY B MEMBER 10, MITOCHONDRIAL"/>
    <property type="match status" value="1"/>
</dbReference>
<reference evidence="11 12" key="1">
    <citation type="submission" date="2024-09" db="EMBL/GenBank/DDBJ databases">
        <authorList>
            <person name="Sun Q."/>
            <person name="Mori K."/>
        </authorList>
    </citation>
    <scope>NUCLEOTIDE SEQUENCE [LARGE SCALE GENOMIC DNA]</scope>
    <source>
        <strain evidence="11 12">TBRC 7907</strain>
    </source>
</reference>
<evidence type="ECO:0000256" key="8">
    <source>
        <dbReference type="SAM" id="Phobius"/>
    </source>
</evidence>
<evidence type="ECO:0000256" key="3">
    <source>
        <dbReference type="ARBA" id="ARBA00022741"/>
    </source>
</evidence>
<protein>
    <submittedName>
        <fullName evidence="11">Amino acid ABC transporter ATP-binding/permease protein</fullName>
    </submittedName>
</protein>
<dbReference type="InterPro" id="IPR011527">
    <property type="entry name" value="ABC1_TM_dom"/>
</dbReference>
<dbReference type="PANTHER" id="PTHR43394">
    <property type="entry name" value="ATP-DEPENDENT PERMEASE MDL1, MITOCHONDRIAL"/>
    <property type="match status" value="1"/>
</dbReference>
<keyword evidence="6 8" id="KW-0472">Membrane</keyword>
<dbReference type="PROSITE" id="PS50893">
    <property type="entry name" value="ABC_TRANSPORTER_2"/>
    <property type="match status" value="1"/>
</dbReference>
<dbReference type="PROSITE" id="PS50929">
    <property type="entry name" value="ABC_TM1F"/>
    <property type="match status" value="1"/>
</dbReference>
<evidence type="ECO:0000259" key="10">
    <source>
        <dbReference type="PROSITE" id="PS50929"/>
    </source>
</evidence>
<dbReference type="EMBL" id="JBHLZU010000002">
    <property type="protein sequence ID" value="MFB9902582.1"/>
    <property type="molecule type" value="Genomic_DNA"/>
</dbReference>
<feature type="transmembrane region" description="Helical" evidence="8">
    <location>
        <begin position="142"/>
        <end position="162"/>
    </location>
</feature>
<evidence type="ECO:0000256" key="4">
    <source>
        <dbReference type="ARBA" id="ARBA00022840"/>
    </source>
</evidence>
<comment type="subcellular location">
    <subcellularLocation>
        <location evidence="1">Cell membrane</location>
        <topology evidence="1">Multi-pass membrane protein</topology>
    </subcellularLocation>
</comment>
<dbReference type="SUPFAM" id="SSF90123">
    <property type="entry name" value="ABC transporter transmembrane region"/>
    <property type="match status" value="1"/>
</dbReference>
<feature type="transmembrane region" description="Helical" evidence="8">
    <location>
        <begin position="221"/>
        <end position="241"/>
    </location>
</feature>
<feature type="transmembrane region" description="Helical" evidence="8">
    <location>
        <begin position="12"/>
        <end position="32"/>
    </location>
</feature>
<evidence type="ECO:0000256" key="1">
    <source>
        <dbReference type="ARBA" id="ARBA00004651"/>
    </source>
</evidence>
<evidence type="ECO:0000256" key="2">
    <source>
        <dbReference type="ARBA" id="ARBA00022692"/>
    </source>
</evidence>
<keyword evidence="5 8" id="KW-1133">Transmembrane helix</keyword>
<sequence>MKAVIGAVASGVAGEICGVGLVVAAAWLITRAAEQPPISALGLAIVAVRGFAIFRGVFRYAERLTGHNVALRAVADLRVRVYETLVHQPKYRDADALKRMVADVDSVQDMLLRVQFPTVIALVSSVVSITACVLVQPDAGFVVATGIVLTATVVPAAAALAARRTGKLAAHAALTEHTLDLVDGARELAAAGATEAALEHADLSADAVHCLERRSSRISSFALAAGVLLQGLTVTVALSLAPNEITAAVLAFATLAAFELLMPLADAAQRWVELRPAAQRVTALFDTTVHKRQNVGFTLTPGTTAVIGASGAGKTTLLAALAEQQPEARALTHDAHLFRASVRANLVLAKPDATEEQIREALRQAALLDVVGELPDGLETVVGEGGHGLSGGQEQRLLLARALLADPPVLLLDEPTERLDGELADAVLDAVFAARTGRTTVVVTHDTRLDRFDRVVELDGGRIVYEGEPQCRSEPGISWSGCTSSRQSDGWDKRSPSSPCSSSG</sequence>
<accession>A0ABV5ZNX3</accession>
<evidence type="ECO:0000256" key="6">
    <source>
        <dbReference type="ARBA" id="ARBA00023136"/>
    </source>
</evidence>
<proteinExistence type="predicted"/>
<feature type="transmembrane region" description="Helical" evidence="8">
    <location>
        <begin position="38"/>
        <end position="58"/>
    </location>
</feature>
<keyword evidence="2 8" id="KW-0812">Transmembrane</keyword>
<evidence type="ECO:0000259" key="9">
    <source>
        <dbReference type="PROSITE" id="PS50893"/>
    </source>
</evidence>
<keyword evidence="3" id="KW-0547">Nucleotide-binding</keyword>
<feature type="domain" description="ABC transporter" evidence="9">
    <location>
        <begin position="272"/>
        <end position="485"/>
    </location>
</feature>
<evidence type="ECO:0000313" key="11">
    <source>
        <dbReference type="EMBL" id="MFB9902582.1"/>
    </source>
</evidence>
<dbReference type="SMART" id="SM00382">
    <property type="entry name" value="AAA"/>
    <property type="match status" value="1"/>
</dbReference>
<feature type="transmembrane region" description="Helical" evidence="8">
    <location>
        <begin position="116"/>
        <end position="136"/>
    </location>
</feature>
<dbReference type="InterPro" id="IPR039421">
    <property type="entry name" value="Type_1_exporter"/>
</dbReference>
<dbReference type="Gene3D" id="3.40.50.300">
    <property type="entry name" value="P-loop containing nucleotide triphosphate hydrolases"/>
    <property type="match status" value="1"/>
</dbReference>
<dbReference type="InterPro" id="IPR003593">
    <property type="entry name" value="AAA+_ATPase"/>
</dbReference>
<dbReference type="InterPro" id="IPR027417">
    <property type="entry name" value="P-loop_NTPase"/>
</dbReference>
<keyword evidence="12" id="KW-1185">Reference proteome</keyword>
<keyword evidence="4 11" id="KW-0067">ATP-binding</keyword>